<dbReference type="RefSeq" id="WP_215965479.1">
    <property type="nucleotide sequence ID" value="NZ_JAQOMS010000002.1"/>
</dbReference>
<accession>A0ABT5FHY5</accession>
<dbReference type="Proteomes" id="UP001528411">
    <property type="component" value="Unassembled WGS sequence"/>
</dbReference>
<name>A0ABT5FHY5_9GAMM</name>
<keyword evidence="1" id="KW-0812">Transmembrane</keyword>
<keyword evidence="1" id="KW-1133">Transmembrane helix</keyword>
<feature type="transmembrane region" description="Helical" evidence="1">
    <location>
        <begin position="97"/>
        <end position="114"/>
    </location>
</feature>
<feature type="transmembrane region" description="Helical" evidence="1">
    <location>
        <begin position="64"/>
        <end position="85"/>
    </location>
</feature>
<evidence type="ECO:0000256" key="1">
    <source>
        <dbReference type="SAM" id="Phobius"/>
    </source>
</evidence>
<feature type="transmembrane region" description="Helical" evidence="1">
    <location>
        <begin position="12"/>
        <end position="31"/>
    </location>
</feature>
<feature type="transmembrane region" description="Helical" evidence="1">
    <location>
        <begin position="37"/>
        <end position="57"/>
    </location>
</feature>
<sequence length="234" mass="25842">MTQNQPQKPQASNTLLELVFNIVVPSLILMKLSSDEYLGTVNALIIALAFPLLYGIWDFVKSRSLNFFSLLGFLSTLLTGGIGLFELDPQWLAIKEAAIPAVIGFVVLMSSFGHKPLIAKLILNPAIFDLEKIYDTLAKNNKVDVFKAEINRANLWLAGTFVFSATANYVLARMIVTSPAGTVAFNEELGKMTMLSYPVIAIPSLLMLIGLLVYVVKIITKLTELKFEDIVQQE</sequence>
<organism evidence="2 3">
    <name type="scientific">Psychrosphaera algicola</name>
    <dbReference type="NCBI Taxonomy" id="3023714"/>
    <lineage>
        <taxon>Bacteria</taxon>
        <taxon>Pseudomonadati</taxon>
        <taxon>Pseudomonadota</taxon>
        <taxon>Gammaproteobacteria</taxon>
        <taxon>Alteromonadales</taxon>
        <taxon>Pseudoalteromonadaceae</taxon>
        <taxon>Psychrosphaera</taxon>
    </lineage>
</organism>
<dbReference type="InterPro" id="IPR016870">
    <property type="entry name" value="UCP028137"/>
</dbReference>
<evidence type="ECO:0000313" key="2">
    <source>
        <dbReference type="EMBL" id="MDC2890793.1"/>
    </source>
</evidence>
<feature type="transmembrane region" description="Helical" evidence="1">
    <location>
        <begin position="155"/>
        <end position="175"/>
    </location>
</feature>
<reference evidence="2 3" key="1">
    <citation type="submission" date="2023-01" db="EMBL/GenBank/DDBJ databases">
        <title>Psychrosphaera sp. nov., isolated from marine algae.</title>
        <authorList>
            <person name="Bayburt H."/>
            <person name="Choi B.J."/>
            <person name="Kim J.M."/>
            <person name="Choi D.G."/>
            <person name="Jeon C.O."/>
        </authorList>
    </citation>
    <scope>NUCLEOTIDE SEQUENCE [LARGE SCALE GENOMIC DNA]</scope>
    <source>
        <strain evidence="2 3">G1-22</strain>
    </source>
</reference>
<evidence type="ECO:0000313" key="3">
    <source>
        <dbReference type="Proteomes" id="UP001528411"/>
    </source>
</evidence>
<dbReference type="NCBIfam" id="NF041646">
    <property type="entry name" value="VC0807_fam"/>
    <property type="match status" value="1"/>
</dbReference>
<dbReference type="EMBL" id="JAQOMS010000002">
    <property type="protein sequence ID" value="MDC2890793.1"/>
    <property type="molecule type" value="Genomic_DNA"/>
</dbReference>
<keyword evidence="1" id="KW-0472">Membrane</keyword>
<protein>
    <submittedName>
        <fullName evidence="2">MFS transporter</fullName>
    </submittedName>
</protein>
<comment type="caution">
    <text evidence="2">The sequence shown here is derived from an EMBL/GenBank/DDBJ whole genome shotgun (WGS) entry which is preliminary data.</text>
</comment>
<keyword evidence="3" id="KW-1185">Reference proteome</keyword>
<feature type="transmembrane region" description="Helical" evidence="1">
    <location>
        <begin position="195"/>
        <end position="216"/>
    </location>
</feature>
<gene>
    <name evidence="2" type="ORF">PN838_21160</name>
</gene>
<dbReference type="PIRSF" id="PIRSF028137">
    <property type="entry name" value="UCP028137"/>
    <property type="match status" value="1"/>
</dbReference>
<proteinExistence type="predicted"/>